<dbReference type="InterPro" id="IPR001509">
    <property type="entry name" value="Epimerase_deHydtase"/>
</dbReference>
<dbReference type="InterPro" id="IPR036291">
    <property type="entry name" value="NAD(P)-bd_dom_sf"/>
</dbReference>
<dbReference type="AlphaFoldDB" id="A0A0L9TUK2"/>
<dbReference type="PANTHER" id="PTHR10366">
    <property type="entry name" value="NAD DEPENDENT EPIMERASE/DEHYDRATASE"/>
    <property type="match status" value="1"/>
</dbReference>
<protein>
    <recommendedName>
        <fullName evidence="3">NAD-dependent epimerase/dehydratase domain-containing protein</fullName>
    </recommendedName>
</protein>
<dbReference type="InterPro" id="IPR050425">
    <property type="entry name" value="NAD(P)_dehydrat-like"/>
</dbReference>
<feature type="domain" description="NAD-dependent epimerase/dehydratase" evidence="3">
    <location>
        <begin position="8"/>
        <end position="36"/>
    </location>
</feature>
<keyword evidence="1" id="KW-0521">NADP</keyword>
<organism evidence="4 5">
    <name type="scientific">Phaseolus angularis</name>
    <name type="common">Azuki bean</name>
    <name type="synonym">Vigna angularis</name>
    <dbReference type="NCBI Taxonomy" id="3914"/>
    <lineage>
        <taxon>Eukaryota</taxon>
        <taxon>Viridiplantae</taxon>
        <taxon>Streptophyta</taxon>
        <taxon>Embryophyta</taxon>
        <taxon>Tracheophyta</taxon>
        <taxon>Spermatophyta</taxon>
        <taxon>Magnoliopsida</taxon>
        <taxon>eudicotyledons</taxon>
        <taxon>Gunneridae</taxon>
        <taxon>Pentapetalae</taxon>
        <taxon>rosids</taxon>
        <taxon>fabids</taxon>
        <taxon>Fabales</taxon>
        <taxon>Fabaceae</taxon>
        <taxon>Papilionoideae</taxon>
        <taxon>50 kb inversion clade</taxon>
        <taxon>NPAAA clade</taxon>
        <taxon>indigoferoid/millettioid clade</taxon>
        <taxon>Phaseoleae</taxon>
        <taxon>Vigna</taxon>
    </lineage>
</organism>
<dbReference type="STRING" id="3914.A0A0L9TUK2"/>
<dbReference type="GO" id="GO:0009718">
    <property type="term" value="P:anthocyanin-containing compound biosynthetic process"/>
    <property type="evidence" value="ECO:0007669"/>
    <property type="project" value="TreeGrafter"/>
</dbReference>
<dbReference type="OMA" id="CECHIYL"/>
<evidence type="ECO:0000256" key="2">
    <source>
        <dbReference type="ARBA" id="ARBA00023002"/>
    </source>
</evidence>
<evidence type="ECO:0000256" key="1">
    <source>
        <dbReference type="ARBA" id="ARBA00022857"/>
    </source>
</evidence>
<dbReference type="GO" id="GO:0045552">
    <property type="term" value="F:dihydroflavanol 4-reductase activity"/>
    <property type="evidence" value="ECO:0007669"/>
    <property type="project" value="TreeGrafter"/>
</dbReference>
<dbReference type="Proteomes" id="UP000053144">
    <property type="component" value="Chromosome 2"/>
</dbReference>
<name>A0A0L9TUK2_PHAAN</name>
<dbReference type="Gene3D" id="3.40.50.720">
    <property type="entry name" value="NAD(P)-binding Rossmann-like Domain"/>
    <property type="match status" value="2"/>
</dbReference>
<evidence type="ECO:0000313" key="5">
    <source>
        <dbReference type="Proteomes" id="UP000053144"/>
    </source>
</evidence>
<dbReference type="EMBL" id="CM003372">
    <property type="protein sequence ID" value="KOM34268.1"/>
    <property type="molecule type" value="Genomic_DNA"/>
</dbReference>
<gene>
    <name evidence="4" type="ORF">LR48_Vigan02g041800</name>
</gene>
<evidence type="ECO:0000259" key="3">
    <source>
        <dbReference type="Pfam" id="PF01370"/>
    </source>
</evidence>
<dbReference type="SUPFAM" id="SSF51735">
    <property type="entry name" value="NAD(P)-binding Rossmann-fold domains"/>
    <property type="match status" value="2"/>
</dbReference>
<dbReference type="Pfam" id="PF01370">
    <property type="entry name" value="Epimerase"/>
    <property type="match status" value="1"/>
</dbReference>
<reference evidence="5" key="1">
    <citation type="journal article" date="2015" name="Proc. Natl. Acad. Sci. U.S.A.">
        <title>Genome sequencing of adzuki bean (Vigna angularis) provides insight into high starch and low fat accumulation and domestication.</title>
        <authorList>
            <person name="Yang K."/>
            <person name="Tian Z."/>
            <person name="Chen C."/>
            <person name="Luo L."/>
            <person name="Zhao B."/>
            <person name="Wang Z."/>
            <person name="Yu L."/>
            <person name="Li Y."/>
            <person name="Sun Y."/>
            <person name="Li W."/>
            <person name="Chen Y."/>
            <person name="Li Y."/>
            <person name="Zhang Y."/>
            <person name="Ai D."/>
            <person name="Zhao J."/>
            <person name="Shang C."/>
            <person name="Ma Y."/>
            <person name="Wu B."/>
            <person name="Wang M."/>
            <person name="Gao L."/>
            <person name="Sun D."/>
            <person name="Zhang P."/>
            <person name="Guo F."/>
            <person name="Wang W."/>
            <person name="Li Y."/>
            <person name="Wang J."/>
            <person name="Varshney R.K."/>
            <person name="Wang J."/>
            <person name="Ling H.Q."/>
            <person name="Wan P."/>
        </authorList>
    </citation>
    <scope>NUCLEOTIDE SEQUENCE</scope>
    <source>
        <strain evidence="5">cv. Jingnong 6</strain>
    </source>
</reference>
<evidence type="ECO:0000313" key="4">
    <source>
        <dbReference type="EMBL" id="KOM34268.1"/>
    </source>
</evidence>
<accession>A0A0L9TUK2</accession>
<proteinExistence type="predicted"/>
<keyword evidence="2" id="KW-0560">Oxidoreductase</keyword>
<dbReference type="PANTHER" id="PTHR10366:SF805">
    <property type="entry name" value="DIHYDROFLAVANOL-4-REDUCTASE 1"/>
    <property type="match status" value="1"/>
</dbReference>
<dbReference type="Gramene" id="KOM34268">
    <property type="protein sequence ID" value="KOM34268"/>
    <property type="gene ID" value="LR48_Vigan02g041800"/>
</dbReference>
<sequence>MGSESLTVCVTGASGFIGSWLVMRLIQRGYTVRATVLDPGKEEHYSIIRQGQFVHVEDICLAHIFLFEEPKAEGRYICNACDVTIHDIAKLINKKYPEYKVPTRFEKIPDELEPVRLSSKKIRDLGFEFKYSLEDMYTEAIDACREEGLLPKTAETPVNGMNCKVKLSSDKL</sequence>